<keyword evidence="9" id="KW-0812">Transmembrane</keyword>
<dbReference type="PROSITE" id="PS00108">
    <property type="entry name" value="PROTEIN_KINASE_ST"/>
    <property type="match status" value="1"/>
</dbReference>
<evidence type="ECO:0000256" key="1">
    <source>
        <dbReference type="ARBA" id="ARBA00022527"/>
    </source>
</evidence>
<keyword evidence="12" id="KW-1185">Reference proteome</keyword>
<proteinExistence type="inferred from homology"/>
<comment type="caution">
    <text evidence="11">The sequence shown here is derived from an EMBL/GenBank/DDBJ whole genome shotgun (WGS) entry which is preliminary data.</text>
</comment>
<keyword evidence="4" id="KW-0418">Kinase</keyword>
<evidence type="ECO:0000313" key="11">
    <source>
        <dbReference type="EMBL" id="KAL2629799.1"/>
    </source>
</evidence>
<dbReference type="InterPro" id="IPR017441">
    <property type="entry name" value="Protein_kinase_ATP_BS"/>
</dbReference>
<dbReference type="SUPFAM" id="SSF56112">
    <property type="entry name" value="Protein kinase-like (PK-like)"/>
    <property type="match status" value="1"/>
</dbReference>
<dbReference type="Proteomes" id="UP001605036">
    <property type="component" value="Unassembled WGS sequence"/>
</dbReference>
<dbReference type="InterPro" id="IPR011009">
    <property type="entry name" value="Kinase-like_dom_sf"/>
</dbReference>
<keyword evidence="9" id="KW-1133">Transmembrane helix</keyword>
<evidence type="ECO:0000256" key="6">
    <source>
        <dbReference type="PROSITE-ProRule" id="PRU10141"/>
    </source>
</evidence>
<dbReference type="SMART" id="SM00220">
    <property type="entry name" value="S_TKc"/>
    <property type="match status" value="1"/>
</dbReference>
<dbReference type="InterPro" id="IPR001245">
    <property type="entry name" value="Ser-Thr/Tyr_kinase_cat_dom"/>
</dbReference>
<evidence type="ECO:0000256" key="3">
    <source>
        <dbReference type="ARBA" id="ARBA00022741"/>
    </source>
</evidence>
<dbReference type="PANTHER" id="PTHR47989">
    <property type="entry name" value="OS01G0750732 PROTEIN"/>
    <property type="match status" value="1"/>
</dbReference>
<evidence type="ECO:0000256" key="5">
    <source>
        <dbReference type="ARBA" id="ARBA00022840"/>
    </source>
</evidence>
<dbReference type="FunFam" id="3.30.200.20:FF:000420">
    <property type="entry name" value="Putative receptor-like protein kinase"/>
    <property type="match status" value="1"/>
</dbReference>
<protein>
    <recommendedName>
        <fullName evidence="10">Protein kinase domain-containing protein</fullName>
    </recommendedName>
</protein>
<dbReference type="Gene3D" id="3.30.200.20">
    <property type="entry name" value="Phosphorylase Kinase, domain 1"/>
    <property type="match status" value="1"/>
</dbReference>
<dbReference type="CDD" id="cd14066">
    <property type="entry name" value="STKc_IRAK"/>
    <property type="match status" value="1"/>
</dbReference>
<feature type="region of interest" description="Disordered" evidence="8">
    <location>
        <begin position="45"/>
        <end position="64"/>
    </location>
</feature>
<keyword evidence="9" id="KW-0472">Membrane</keyword>
<name>A0ABD1YJL6_9MARC</name>
<evidence type="ECO:0000256" key="4">
    <source>
        <dbReference type="ARBA" id="ARBA00022777"/>
    </source>
</evidence>
<dbReference type="GO" id="GO:0004674">
    <property type="term" value="F:protein serine/threonine kinase activity"/>
    <property type="evidence" value="ECO:0007669"/>
    <property type="project" value="UniProtKB-KW"/>
</dbReference>
<evidence type="ECO:0000259" key="10">
    <source>
        <dbReference type="PROSITE" id="PS50011"/>
    </source>
</evidence>
<feature type="region of interest" description="Disordered" evidence="8">
    <location>
        <begin position="418"/>
        <end position="465"/>
    </location>
</feature>
<dbReference type="InterPro" id="IPR000719">
    <property type="entry name" value="Prot_kinase_dom"/>
</dbReference>
<evidence type="ECO:0000256" key="2">
    <source>
        <dbReference type="ARBA" id="ARBA00022679"/>
    </source>
</evidence>
<evidence type="ECO:0000256" key="7">
    <source>
        <dbReference type="RuleBase" id="RU000304"/>
    </source>
</evidence>
<evidence type="ECO:0000313" key="12">
    <source>
        <dbReference type="Proteomes" id="UP001605036"/>
    </source>
</evidence>
<reference evidence="11 12" key="1">
    <citation type="submission" date="2024-09" db="EMBL/GenBank/DDBJ databases">
        <title>Chromosome-scale assembly of Riccia fluitans.</title>
        <authorList>
            <person name="Paukszto L."/>
            <person name="Sawicki J."/>
            <person name="Karawczyk K."/>
            <person name="Piernik-Szablinska J."/>
            <person name="Szczecinska M."/>
            <person name="Mazdziarz M."/>
        </authorList>
    </citation>
    <scope>NUCLEOTIDE SEQUENCE [LARGE SCALE GENOMIC DNA]</scope>
    <source>
        <strain evidence="11">Rf_01</strain>
        <tissue evidence="11">Aerial parts of the thallus</tissue>
    </source>
</reference>
<evidence type="ECO:0000256" key="8">
    <source>
        <dbReference type="SAM" id="MobiDB-lite"/>
    </source>
</evidence>
<dbReference type="Gene3D" id="1.10.510.10">
    <property type="entry name" value="Transferase(Phosphotransferase) domain 1"/>
    <property type="match status" value="1"/>
</dbReference>
<dbReference type="GO" id="GO:0005524">
    <property type="term" value="F:ATP binding"/>
    <property type="evidence" value="ECO:0007669"/>
    <property type="project" value="UniProtKB-UniRule"/>
</dbReference>
<sequence>MDERTTTVVLGVGIGVIVCAIALLLVLFFLVQRKRKELLHPNSLETLPQWNKGPSPPSSSATQVPAWKIDSTPVFRRFKLREVKKATNEFSTIIGRGGFGTIYKARFKDGLVAAVKRMNKSSVQAESDFAREMELLGRLHHRHLVALRGFCAEKRERILVYDYMENGSLKEHLHGVGSYEVYTSISFRCDEMDSVSTMSDNLTQKTTKSSLNWRMRMLIASGVAAALEYLHLYCEPPLCHRDIKSSNILLDENFVAKVADFGLAHAAPSGLSNAETMSTDVRGTPGYMDPEYLVNHELTEKSDVYSFGVLLLELITGRRAVHEKKNLVEWAQYYMSTDSRFSQLVDPLLESNYNAEELRHLIALVRLCTLPDGKSRPSMKQVVCVLHDKLDLERAVSSEIGTAISTGIISNSNIQSNVQTEVGSQRSMRSSPRTSHGGTTNRSSRFNDSVTSAISPAASDISFQP</sequence>
<dbReference type="Pfam" id="PF07714">
    <property type="entry name" value="PK_Tyr_Ser-Thr"/>
    <property type="match status" value="1"/>
</dbReference>
<dbReference type="AlphaFoldDB" id="A0ABD1YJL6"/>
<keyword evidence="1 7" id="KW-0723">Serine/threonine-protein kinase</keyword>
<dbReference type="EMBL" id="JBHFFA010000004">
    <property type="protein sequence ID" value="KAL2629799.1"/>
    <property type="molecule type" value="Genomic_DNA"/>
</dbReference>
<dbReference type="PANTHER" id="PTHR47989:SF36">
    <property type="entry name" value="PROTEIN KINASE DOMAIN-CONTAINING PROTEIN"/>
    <property type="match status" value="1"/>
</dbReference>
<organism evidence="11 12">
    <name type="scientific">Riccia fluitans</name>
    <dbReference type="NCBI Taxonomy" id="41844"/>
    <lineage>
        <taxon>Eukaryota</taxon>
        <taxon>Viridiplantae</taxon>
        <taxon>Streptophyta</taxon>
        <taxon>Embryophyta</taxon>
        <taxon>Marchantiophyta</taxon>
        <taxon>Marchantiopsida</taxon>
        <taxon>Marchantiidae</taxon>
        <taxon>Marchantiales</taxon>
        <taxon>Ricciaceae</taxon>
        <taxon>Riccia</taxon>
    </lineage>
</organism>
<dbReference type="PROSITE" id="PS00107">
    <property type="entry name" value="PROTEIN_KINASE_ATP"/>
    <property type="match status" value="1"/>
</dbReference>
<feature type="binding site" evidence="6">
    <location>
        <position position="116"/>
    </location>
    <ligand>
        <name>ATP</name>
        <dbReference type="ChEBI" id="CHEBI:30616"/>
    </ligand>
</feature>
<accession>A0ABD1YJL6</accession>
<keyword evidence="5 6" id="KW-0067">ATP-binding</keyword>
<feature type="transmembrane region" description="Helical" evidence="9">
    <location>
        <begin position="6"/>
        <end position="31"/>
    </location>
</feature>
<dbReference type="InterPro" id="IPR008271">
    <property type="entry name" value="Ser/Thr_kinase_AS"/>
</dbReference>
<keyword evidence="2" id="KW-0808">Transferase</keyword>
<keyword evidence="3 6" id="KW-0547">Nucleotide-binding</keyword>
<dbReference type="FunFam" id="1.10.510.10:FF:000095">
    <property type="entry name" value="protein STRUBBELIG-RECEPTOR FAMILY 8"/>
    <property type="match status" value="1"/>
</dbReference>
<gene>
    <name evidence="11" type="ORF">R1flu_014485</name>
</gene>
<feature type="compositionally biased region" description="Polar residues" evidence="8">
    <location>
        <begin position="418"/>
        <end position="454"/>
    </location>
</feature>
<comment type="similarity">
    <text evidence="7">Belongs to the protein kinase superfamily.</text>
</comment>
<evidence type="ECO:0000256" key="9">
    <source>
        <dbReference type="SAM" id="Phobius"/>
    </source>
</evidence>
<feature type="domain" description="Protein kinase" evidence="10">
    <location>
        <begin position="88"/>
        <end position="390"/>
    </location>
</feature>
<dbReference type="PROSITE" id="PS50011">
    <property type="entry name" value="PROTEIN_KINASE_DOM"/>
    <property type="match status" value="1"/>
</dbReference>